<organism evidence="9 10">
    <name type="scientific">Brevibacillus centrosporus</name>
    <dbReference type="NCBI Taxonomy" id="54910"/>
    <lineage>
        <taxon>Bacteria</taxon>
        <taxon>Bacillati</taxon>
        <taxon>Bacillota</taxon>
        <taxon>Bacilli</taxon>
        <taxon>Bacillales</taxon>
        <taxon>Paenibacillaceae</taxon>
        <taxon>Brevibacillus</taxon>
    </lineage>
</organism>
<evidence type="ECO:0000313" key="9">
    <source>
        <dbReference type="EMBL" id="SFK44290.1"/>
    </source>
</evidence>
<dbReference type="CDD" id="cd06261">
    <property type="entry name" value="TM_PBP2"/>
    <property type="match status" value="1"/>
</dbReference>
<protein>
    <submittedName>
        <fullName evidence="9">Carbohydrate ABC transporter membrane protein 2, CUT1 family</fullName>
    </submittedName>
</protein>
<evidence type="ECO:0000256" key="2">
    <source>
        <dbReference type="ARBA" id="ARBA00022448"/>
    </source>
</evidence>
<dbReference type="Pfam" id="PF00528">
    <property type="entry name" value="BPD_transp_1"/>
    <property type="match status" value="1"/>
</dbReference>
<evidence type="ECO:0000259" key="8">
    <source>
        <dbReference type="PROSITE" id="PS50928"/>
    </source>
</evidence>
<comment type="subcellular location">
    <subcellularLocation>
        <location evidence="1 7">Cell membrane</location>
        <topology evidence="1 7">Multi-pass membrane protein</topology>
    </subcellularLocation>
</comment>
<accession>A0A1I3ZK35</accession>
<proteinExistence type="inferred from homology"/>
<dbReference type="RefSeq" id="WP_092272865.1">
    <property type="nucleotide sequence ID" value="NZ_FORT01000013.1"/>
</dbReference>
<dbReference type="InterPro" id="IPR000515">
    <property type="entry name" value="MetI-like"/>
</dbReference>
<dbReference type="STRING" id="1884381.SAMN05518846_113124"/>
<keyword evidence="2 7" id="KW-0813">Transport</keyword>
<dbReference type="PROSITE" id="PS50928">
    <property type="entry name" value="ABC_TM1"/>
    <property type="match status" value="1"/>
</dbReference>
<dbReference type="Gene3D" id="1.10.3720.10">
    <property type="entry name" value="MetI-like"/>
    <property type="match status" value="1"/>
</dbReference>
<keyword evidence="5 7" id="KW-1133">Transmembrane helix</keyword>
<dbReference type="GO" id="GO:0005886">
    <property type="term" value="C:plasma membrane"/>
    <property type="evidence" value="ECO:0007669"/>
    <property type="project" value="UniProtKB-SubCell"/>
</dbReference>
<dbReference type="SUPFAM" id="SSF161098">
    <property type="entry name" value="MetI-like"/>
    <property type="match status" value="1"/>
</dbReference>
<feature type="transmembrane region" description="Helical" evidence="7">
    <location>
        <begin position="141"/>
        <end position="160"/>
    </location>
</feature>
<evidence type="ECO:0000256" key="4">
    <source>
        <dbReference type="ARBA" id="ARBA00022692"/>
    </source>
</evidence>
<evidence type="ECO:0000256" key="5">
    <source>
        <dbReference type="ARBA" id="ARBA00022989"/>
    </source>
</evidence>
<feature type="transmembrane region" description="Helical" evidence="7">
    <location>
        <begin position="108"/>
        <end position="129"/>
    </location>
</feature>
<keyword evidence="6 7" id="KW-0472">Membrane</keyword>
<gene>
    <name evidence="9" type="ORF">SAMN05518846_113124</name>
</gene>
<evidence type="ECO:0000313" key="10">
    <source>
        <dbReference type="Proteomes" id="UP000198915"/>
    </source>
</evidence>
<evidence type="ECO:0000256" key="3">
    <source>
        <dbReference type="ARBA" id="ARBA00022475"/>
    </source>
</evidence>
<sequence length="278" mass="30929">MRGQLSAGRNSQVFLWVLLIVLLGIIVMPIFWVILGSFKTAFEIANYPFSLPASWNLDNLIGAWQLGNFKTYFFNSAFITVVGMIIVFLVACPAGYVFAQMTFPGNQILFYLFILGLSLPVQAIIIPVFFQLKTMGLVDSLTGITLVSVGMALPFSVFLMRNTFKDVPKELRDSAYVDGAGEWRTYLKIMLPLAKPGIVALMVFTFMNIWNDFMLPLVLLISEDKYTIPLGLLSFQGNNASNYGLIFGGTLISMVPSVIVYLIFQRQFVEGMSAGSDK</sequence>
<dbReference type="GO" id="GO:0055085">
    <property type="term" value="P:transmembrane transport"/>
    <property type="evidence" value="ECO:0007669"/>
    <property type="project" value="InterPro"/>
</dbReference>
<evidence type="ECO:0000256" key="1">
    <source>
        <dbReference type="ARBA" id="ARBA00004651"/>
    </source>
</evidence>
<keyword evidence="3" id="KW-1003">Cell membrane</keyword>
<dbReference type="AlphaFoldDB" id="A0A1I3ZK35"/>
<comment type="similarity">
    <text evidence="7">Belongs to the binding-protein-dependent transport system permease family.</text>
</comment>
<dbReference type="EMBL" id="FORT01000013">
    <property type="protein sequence ID" value="SFK44290.1"/>
    <property type="molecule type" value="Genomic_DNA"/>
</dbReference>
<keyword evidence="10" id="KW-1185">Reference proteome</keyword>
<evidence type="ECO:0000256" key="7">
    <source>
        <dbReference type="RuleBase" id="RU363032"/>
    </source>
</evidence>
<feature type="transmembrane region" description="Helical" evidence="7">
    <location>
        <begin position="72"/>
        <end position="96"/>
    </location>
</feature>
<name>A0A1I3ZK35_9BACL</name>
<evidence type="ECO:0000256" key="6">
    <source>
        <dbReference type="ARBA" id="ARBA00023136"/>
    </source>
</evidence>
<feature type="transmembrane region" description="Helical" evidence="7">
    <location>
        <begin position="242"/>
        <end position="264"/>
    </location>
</feature>
<dbReference type="Proteomes" id="UP000198915">
    <property type="component" value="Unassembled WGS sequence"/>
</dbReference>
<dbReference type="PANTHER" id="PTHR43744">
    <property type="entry name" value="ABC TRANSPORTER PERMEASE PROTEIN MG189-RELATED-RELATED"/>
    <property type="match status" value="1"/>
</dbReference>
<reference evidence="10" key="1">
    <citation type="submission" date="2016-10" db="EMBL/GenBank/DDBJ databases">
        <authorList>
            <person name="Varghese N."/>
            <person name="Submissions S."/>
        </authorList>
    </citation>
    <scope>NUCLEOTIDE SEQUENCE [LARGE SCALE GENOMIC DNA]</scope>
    <source>
        <strain evidence="10">OK042</strain>
    </source>
</reference>
<feature type="transmembrane region" description="Helical" evidence="7">
    <location>
        <begin position="12"/>
        <end position="35"/>
    </location>
</feature>
<feature type="domain" description="ABC transmembrane type-1" evidence="8">
    <location>
        <begin position="73"/>
        <end position="264"/>
    </location>
</feature>
<feature type="transmembrane region" description="Helical" evidence="7">
    <location>
        <begin position="198"/>
        <end position="222"/>
    </location>
</feature>
<keyword evidence="4 7" id="KW-0812">Transmembrane</keyword>
<dbReference type="PANTHER" id="PTHR43744:SF8">
    <property type="entry name" value="SN-GLYCEROL-3-PHOSPHATE TRANSPORT SYSTEM PERMEASE PROTEIN UGPE"/>
    <property type="match status" value="1"/>
</dbReference>
<dbReference type="InterPro" id="IPR035906">
    <property type="entry name" value="MetI-like_sf"/>
</dbReference>